<dbReference type="EMBL" id="PDDX01000001">
    <property type="protein sequence ID" value="PHI29307.1"/>
    <property type="molecule type" value="Genomic_DNA"/>
</dbReference>
<dbReference type="InterPro" id="IPR008183">
    <property type="entry name" value="Aldose_1/G6P_1-epimerase"/>
</dbReference>
<dbReference type="OrthoDB" id="9808779at2"/>
<reference evidence="2 4" key="3">
    <citation type="submission" date="2019-03" db="EMBL/GenBank/DDBJ databases">
        <authorList>
            <consortium name="Pathogen Informatics"/>
        </authorList>
    </citation>
    <scope>NUCLEOTIDE SEQUENCE [LARGE SCALE GENOMIC DNA]</scope>
    <source>
        <strain evidence="2 4">NCTC12282</strain>
    </source>
</reference>
<keyword evidence="2" id="KW-0413">Isomerase</keyword>
<dbReference type="EMBL" id="CAADJA010000002">
    <property type="protein sequence ID" value="VFS47535.1"/>
    <property type="molecule type" value="Genomic_DNA"/>
</dbReference>
<dbReference type="AlphaFoldDB" id="A0A2C6DJB0"/>
<evidence type="ECO:0000313" key="4">
    <source>
        <dbReference type="Proteomes" id="UP000373449"/>
    </source>
</evidence>
<dbReference type="InterPro" id="IPR014718">
    <property type="entry name" value="GH-type_carb-bd"/>
</dbReference>
<dbReference type="RefSeq" id="WP_029094641.1">
    <property type="nucleotide sequence ID" value="NZ_CAADJA010000002.1"/>
</dbReference>
<proteinExistence type="predicted"/>
<dbReference type="GO" id="GO:0004034">
    <property type="term" value="F:aldose 1-epimerase activity"/>
    <property type="evidence" value="ECO:0007669"/>
    <property type="project" value="UniProtKB-EC"/>
</dbReference>
<gene>
    <name evidence="2" type="primary">galM_1</name>
    <name evidence="1" type="ORF">CRN84_08215</name>
    <name evidence="2" type="ORF">NCTC12282_02473</name>
</gene>
<dbReference type="SUPFAM" id="SSF74650">
    <property type="entry name" value="Galactose mutarotase-like"/>
    <property type="match status" value="1"/>
</dbReference>
<dbReference type="STRING" id="1111728.GCA_000427805_01637"/>
<dbReference type="CDD" id="cd09021">
    <property type="entry name" value="Aldose_epim_Ec_YphB"/>
    <property type="match status" value="1"/>
</dbReference>
<accession>A0A2C6DJB0</accession>
<reference evidence="3" key="1">
    <citation type="submission" date="2017-09" db="EMBL/GenBank/DDBJ databases">
        <title>FDA dAtabase for Regulatory Grade micrObial Sequences (FDA-ARGOS): Supporting development and validation of Infectious Disease Dx tests.</title>
        <authorList>
            <person name="Minogue T."/>
            <person name="Wolcott M."/>
            <person name="Wasieloski L."/>
            <person name="Aguilar W."/>
            <person name="Moore D."/>
            <person name="Tallon L."/>
            <person name="Sadzewicz L."/>
            <person name="Ott S."/>
            <person name="Zhao X."/>
            <person name="Nagaraj S."/>
            <person name="Vavikolanu K."/>
            <person name="Aluvathingal J."/>
            <person name="Nadendla S."/>
            <person name="Sichtig H."/>
        </authorList>
    </citation>
    <scope>NUCLEOTIDE SEQUENCE [LARGE SCALE GENOMIC DNA]</scope>
    <source>
        <strain evidence="3">FDAARGOS_387</strain>
    </source>
</reference>
<protein>
    <submittedName>
        <fullName evidence="1">Aldose 1-epimerase</fullName>
        <ecNumber evidence="2">5.1.3.3</ecNumber>
    </submittedName>
</protein>
<name>A0A2C6DJB0_9GAMM</name>
<dbReference type="GO" id="GO:0030246">
    <property type="term" value="F:carbohydrate binding"/>
    <property type="evidence" value="ECO:0007669"/>
    <property type="project" value="InterPro"/>
</dbReference>
<dbReference type="Pfam" id="PF01263">
    <property type="entry name" value="Aldose_epim"/>
    <property type="match status" value="1"/>
</dbReference>
<reference evidence="1" key="2">
    <citation type="submission" date="2017-09" db="EMBL/GenBank/DDBJ databases">
        <title>FDA dAtabase for Regulatory Grade micrObial Sequences (FDA-ARGOS): Supporting development and validation of Infectious Disease Dx tests.</title>
        <authorList>
            <person name="Minogue T."/>
            <person name="Wolcott M."/>
            <person name="Wasieloski L."/>
            <person name="Aguilar W."/>
            <person name="Moore D."/>
            <person name="Tallon L.J."/>
            <person name="Sadzewicz L."/>
            <person name="Ott S."/>
            <person name="Zhao X."/>
            <person name="Nagaraj S."/>
            <person name="Vavikolanu K."/>
            <person name="Aluvathingal J."/>
            <person name="Nadendla S."/>
            <person name="Sichtig H."/>
        </authorList>
    </citation>
    <scope>NUCLEOTIDE SEQUENCE</scope>
    <source>
        <strain evidence="1">FDAARGOS_387</strain>
    </source>
</reference>
<keyword evidence="3" id="KW-1185">Reference proteome</keyword>
<dbReference type="Gene3D" id="2.70.98.10">
    <property type="match status" value="1"/>
</dbReference>
<evidence type="ECO:0000313" key="3">
    <source>
        <dbReference type="Proteomes" id="UP000224974"/>
    </source>
</evidence>
<dbReference type="EC" id="5.1.3.3" evidence="2"/>
<dbReference type="GO" id="GO:0005975">
    <property type="term" value="P:carbohydrate metabolic process"/>
    <property type="evidence" value="ECO:0007669"/>
    <property type="project" value="InterPro"/>
</dbReference>
<evidence type="ECO:0000313" key="2">
    <source>
        <dbReference type="EMBL" id="VFS47535.1"/>
    </source>
</evidence>
<sequence>MNDIIELSHSSLTLQLRLQGAAVLGLYDGQQSKRPLLRPAPGFDAPIGECALFPMLPLANRVEGNSFTRQGHRYKLPDSVMDDRFFLHGDGWLKPWTLVEQQESTVCLALESCVEGLYHYQAYLHYGLIENIFYATLQLTHLAETPFPYGLGFHPFLMKTPAAELQFECGGYWPEREFHLPGKWCSELPDTLDFQLPKSPGDIWINNAFSDWPGSVSLRDEIYGHSLTMHSDADYLMVYQPAGKQVMPFICLEPQTHPVNAHNHPQLPGLKLLRRGESCTLNMQIVSEVLAK</sequence>
<organism evidence="1 3">
    <name type="scientific">Budvicia aquatica</name>
    <dbReference type="NCBI Taxonomy" id="82979"/>
    <lineage>
        <taxon>Bacteria</taxon>
        <taxon>Pseudomonadati</taxon>
        <taxon>Pseudomonadota</taxon>
        <taxon>Gammaproteobacteria</taxon>
        <taxon>Enterobacterales</taxon>
        <taxon>Budviciaceae</taxon>
        <taxon>Budvicia</taxon>
    </lineage>
</organism>
<dbReference type="Proteomes" id="UP000224974">
    <property type="component" value="Unassembled WGS sequence"/>
</dbReference>
<evidence type="ECO:0000313" key="1">
    <source>
        <dbReference type="EMBL" id="PHI29307.1"/>
    </source>
</evidence>
<dbReference type="Proteomes" id="UP000373449">
    <property type="component" value="Unassembled WGS sequence"/>
</dbReference>
<dbReference type="InterPro" id="IPR011013">
    <property type="entry name" value="Gal_mutarotase_sf_dom"/>
</dbReference>